<keyword evidence="1" id="KW-0472">Membrane</keyword>
<dbReference type="RefSeq" id="WP_196196708.1">
    <property type="nucleotide sequence ID" value="NZ_JADPRT010000012.1"/>
</dbReference>
<keyword evidence="1" id="KW-0812">Transmembrane</keyword>
<sequence>MVIKVVAVFFFTLVALFVMSAVWLLWLRPRRFADRLAKHALLPPKERSRMRGLLPLAVFAVFVDVLVLGRAFGVVALEVVAVVGIVVCLFLHLTVFLFNQPRLLAPPGMRDDLGYAAEWRQRRGRATPPA</sequence>
<organism evidence="2 3">
    <name type="scientific">Streptacidiphilus fuscans</name>
    <dbReference type="NCBI Taxonomy" id="2789292"/>
    <lineage>
        <taxon>Bacteria</taxon>
        <taxon>Bacillati</taxon>
        <taxon>Actinomycetota</taxon>
        <taxon>Actinomycetes</taxon>
        <taxon>Kitasatosporales</taxon>
        <taxon>Streptomycetaceae</taxon>
        <taxon>Streptacidiphilus</taxon>
    </lineage>
</organism>
<keyword evidence="3" id="KW-1185">Reference proteome</keyword>
<dbReference type="Proteomes" id="UP000657385">
    <property type="component" value="Unassembled WGS sequence"/>
</dbReference>
<comment type="caution">
    <text evidence="2">The sequence shown here is derived from an EMBL/GenBank/DDBJ whole genome shotgun (WGS) entry which is preliminary data.</text>
</comment>
<reference evidence="2" key="1">
    <citation type="submission" date="2020-11" db="EMBL/GenBank/DDBJ databases">
        <title>Isolation and identification of active actinomycetes.</title>
        <authorList>
            <person name="Yu B."/>
        </authorList>
    </citation>
    <scope>NUCLEOTIDE SEQUENCE</scope>
    <source>
        <strain evidence="2">NEAU-YB345</strain>
    </source>
</reference>
<feature type="transmembrane region" description="Helical" evidence="1">
    <location>
        <begin position="79"/>
        <end position="99"/>
    </location>
</feature>
<name>A0A931FFE4_9ACTN</name>
<proteinExistence type="predicted"/>
<keyword evidence="1" id="KW-1133">Transmembrane helix</keyword>
<protein>
    <submittedName>
        <fullName evidence="2">Uncharacterized protein</fullName>
    </submittedName>
</protein>
<dbReference type="EMBL" id="JADPRT010000012">
    <property type="protein sequence ID" value="MBF9071538.1"/>
    <property type="molecule type" value="Genomic_DNA"/>
</dbReference>
<feature type="transmembrane region" description="Helical" evidence="1">
    <location>
        <begin position="6"/>
        <end position="26"/>
    </location>
</feature>
<evidence type="ECO:0000313" key="3">
    <source>
        <dbReference type="Proteomes" id="UP000657385"/>
    </source>
</evidence>
<evidence type="ECO:0000313" key="2">
    <source>
        <dbReference type="EMBL" id="MBF9071538.1"/>
    </source>
</evidence>
<accession>A0A931FFE4</accession>
<gene>
    <name evidence="2" type="ORF">I2501_26300</name>
</gene>
<feature type="transmembrane region" description="Helical" evidence="1">
    <location>
        <begin position="53"/>
        <end position="73"/>
    </location>
</feature>
<dbReference type="AlphaFoldDB" id="A0A931FFE4"/>
<evidence type="ECO:0000256" key="1">
    <source>
        <dbReference type="SAM" id="Phobius"/>
    </source>
</evidence>